<accession>A0A6N3FDC6</accession>
<evidence type="ECO:0000256" key="12">
    <source>
        <dbReference type="SAM" id="SignalP"/>
    </source>
</evidence>
<keyword evidence="8" id="KW-0675">Receptor</keyword>
<evidence type="ECO:0000256" key="2">
    <source>
        <dbReference type="ARBA" id="ARBA00022448"/>
    </source>
</evidence>
<dbReference type="Gene3D" id="2.170.130.10">
    <property type="entry name" value="TonB-dependent receptor, plug domain"/>
    <property type="match status" value="1"/>
</dbReference>
<dbReference type="Gene3D" id="2.40.170.20">
    <property type="entry name" value="TonB-dependent receptor, beta-barrel domain"/>
    <property type="match status" value="1"/>
</dbReference>
<keyword evidence="3 10" id="KW-1134">Transmembrane beta strand</keyword>
<evidence type="ECO:0000256" key="5">
    <source>
        <dbReference type="ARBA" id="ARBA00022729"/>
    </source>
</evidence>
<evidence type="ECO:0000259" key="14">
    <source>
        <dbReference type="Pfam" id="PF07715"/>
    </source>
</evidence>
<dbReference type="PANTHER" id="PTHR30069">
    <property type="entry name" value="TONB-DEPENDENT OUTER MEMBRANE RECEPTOR"/>
    <property type="match status" value="1"/>
</dbReference>
<dbReference type="InterPro" id="IPR036942">
    <property type="entry name" value="Beta-barrel_TonB_sf"/>
</dbReference>
<dbReference type="GO" id="GO:0044718">
    <property type="term" value="P:siderophore transmembrane transport"/>
    <property type="evidence" value="ECO:0007669"/>
    <property type="project" value="TreeGrafter"/>
</dbReference>
<organism evidence="15">
    <name type="scientific">Veillonella ratti</name>
    <dbReference type="NCBI Taxonomy" id="103892"/>
    <lineage>
        <taxon>Bacteria</taxon>
        <taxon>Bacillati</taxon>
        <taxon>Bacillota</taxon>
        <taxon>Negativicutes</taxon>
        <taxon>Veillonellales</taxon>
        <taxon>Veillonellaceae</taxon>
        <taxon>Veillonella</taxon>
    </lineage>
</organism>
<evidence type="ECO:0000256" key="8">
    <source>
        <dbReference type="ARBA" id="ARBA00023170"/>
    </source>
</evidence>
<proteinExistence type="inferred from homology"/>
<protein>
    <submittedName>
        <fullName evidence="15">Vitamin B12 transporter BtuB</fullName>
    </submittedName>
</protein>
<name>A0A6N3FDC6_9FIRM</name>
<dbReference type="RefSeq" id="WP_021842469.1">
    <property type="nucleotide sequence ID" value="NZ_CACRUX010000098.1"/>
</dbReference>
<evidence type="ECO:0000256" key="9">
    <source>
        <dbReference type="ARBA" id="ARBA00023237"/>
    </source>
</evidence>
<dbReference type="Pfam" id="PF00593">
    <property type="entry name" value="TonB_dep_Rec_b-barrel"/>
    <property type="match status" value="1"/>
</dbReference>
<dbReference type="AlphaFoldDB" id="A0A6N3FDC6"/>
<evidence type="ECO:0000256" key="6">
    <source>
        <dbReference type="ARBA" id="ARBA00023077"/>
    </source>
</evidence>
<evidence type="ECO:0000256" key="7">
    <source>
        <dbReference type="ARBA" id="ARBA00023136"/>
    </source>
</evidence>
<feature type="signal peptide" evidence="12">
    <location>
        <begin position="1"/>
        <end position="31"/>
    </location>
</feature>
<dbReference type="GO" id="GO:0015344">
    <property type="term" value="F:siderophore uptake transmembrane transporter activity"/>
    <property type="evidence" value="ECO:0007669"/>
    <property type="project" value="TreeGrafter"/>
</dbReference>
<evidence type="ECO:0000256" key="3">
    <source>
        <dbReference type="ARBA" id="ARBA00022452"/>
    </source>
</evidence>
<keyword evidence="4 10" id="KW-0812">Transmembrane</keyword>
<sequence>MGRVIGKNKKMLAAYVTFALMGMSLSGQTMAAAGTTDEVYALPDVVVTATRTEEQVTKVPASVTVVKGEDLEERHESNLGEALRNVPGVEFNTYGGGVGYTNSNSFRINGSNNVLYMVDGINMNAAGVNVPFTILKNMDGIDRVEVVKGAASTLYGSGAIGGVVNVITRVPEEGMKTTARITGGSYDKEQYKFINEGKEGNVYWRASYQKDIVGSYKDAHGVEVPQHLNGRTASFMVGSDIDDNNNVMISYDSYRADVKYADSAKKLNHIRYGNEGNDSFRGIWKNKINDRLSHQLYVLNNHYDGTYDGYTTDIKTIAIGDQVTYLLDKHTLIGGFDWRQDKVNTIGDSWEKITGKKLTNTSYYVQDAWNFAPKWTLTPGIRVDHHSEFGSHTSPHISLGYDVNEKTNVYVSYNEYFLAPTPYQLFSDNYGNRNLKPETGHEVDFGVHHQFSNSLIGNLNFFTRHSTDKIDFNRSTSKYANFSNEKARGFSFDLRKQITGNLSAGAAYTYTHIDATSGRSANANGYVPKHAINLSLDYNDAKWDAHLDVRAVINRPGIATTADKGDFFPKSTYWITNVSANYRITDDITVFGRVNNLFDVYYAEMSNVAGWGGSAGDWWAMPGRNYQLGMEFTF</sequence>
<gene>
    <name evidence="15" type="primary">btuB_2</name>
    <name evidence="15" type="ORF">VRLFYP33_02262</name>
</gene>
<feature type="domain" description="TonB-dependent receptor plug" evidence="14">
    <location>
        <begin position="57"/>
        <end position="163"/>
    </location>
</feature>
<dbReference type="InterPro" id="IPR039426">
    <property type="entry name" value="TonB-dep_rcpt-like"/>
</dbReference>
<comment type="similarity">
    <text evidence="10 11">Belongs to the TonB-dependent receptor family.</text>
</comment>
<dbReference type="PROSITE" id="PS52016">
    <property type="entry name" value="TONB_DEPENDENT_REC_3"/>
    <property type="match status" value="1"/>
</dbReference>
<dbReference type="CDD" id="cd01347">
    <property type="entry name" value="ligand_gated_channel"/>
    <property type="match status" value="1"/>
</dbReference>
<dbReference type="GO" id="GO:0009279">
    <property type="term" value="C:cell outer membrane"/>
    <property type="evidence" value="ECO:0007669"/>
    <property type="project" value="UniProtKB-SubCell"/>
</dbReference>
<keyword evidence="5 12" id="KW-0732">Signal</keyword>
<comment type="subcellular location">
    <subcellularLocation>
        <location evidence="1 10">Cell outer membrane</location>
        <topology evidence="1 10">Multi-pass membrane protein</topology>
    </subcellularLocation>
</comment>
<evidence type="ECO:0000256" key="1">
    <source>
        <dbReference type="ARBA" id="ARBA00004571"/>
    </source>
</evidence>
<dbReference type="InterPro" id="IPR000531">
    <property type="entry name" value="Beta-barrel_TonB"/>
</dbReference>
<dbReference type="InterPro" id="IPR012910">
    <property type="entry name" value="Plug_dom"/>
</dbReference>
<reference evidence="15" key="1">
    <citation type="submission" date="2019-11" db="EMBL/GenBank/DDBJ databases">
        <authorList>
            <person name="Feng L."/>
        </authorList>
    </citation>
    <scope>NUCLEOTIDE SEQUENCE</scope>
    <source>
        <strain evidence="15">VrattiLFYP33</strain>
    </source>
</reference>
<keyword evidence="7 10" id="KW-0472">Membrane</keyword>
<evidence type="ECO:0000256" key="4">
    <source>
        <dbReference type="ARBA" id="ARBA00022692"/>
    </source>
</evidence>
<feature type="chain" id="PRO_5039193124" evidence="12">
    <location>
        <begin position="32"/>
        <end position="634"/>
    </location>
</feature>
<evidence type="ECO:0000256" key="10">
    <source>
        <dbReference type="PROSITE-ProRule" id="PRU01360"/>
    </source>
</evidence>
<feature type="domain" description="TonB-dependent receptor-like beta-barrel" evidence="13">
    <location>
        <begin position="230"/>
        <end position="597"/>
    </location>
</feature>
<dbReference type="Pfam" id="PF07715">
    <property type="entry name" value="Plug"/>
    <property type="match status" value="1"/>
</dbReference>
<keyword evidence="9 10" id="KW-0998">Cell outer membrane</keyword>
<keyword evidence="2 10" id="KW-0813">Transport</keyword>
<dbReference type="SUPFAM" id="SSF56935">
    <property type="entry name" value="Porins"/>
    <property type="match status" value="1"/>
</dbReference>
<dbReference type="PANTHER" id="PTHR30069:SF29">
    <property type="entry name" value="HEMOGLOBIN AND HEMOGLOBIN-HAPTOGLOBIN-BINDING PROTEIN 1-RELATED"/>
    <property type="match status" value="1"/>
</dbReference>
<keyword evidence="6 11" id="KW-0798">TonB box</keyword>
<evidence type="ECO:0000256" key="11">
    <source>
        <dbReference type="RuleBase" id="RU003357"/>
    </source>
</evidence>
<dbReference type="EMBL" id="CACRUX010000098">
    <property type="protein sequence ID" value="VYU49793.1"/>
    <property type="molecule type" value="Genomic_DNA"/>
</dbReference>
<evidence type="ECO:0000259" key="13">
    <source>
        <dbReference type="Pfam" id="PF00593"/>
    </source>
</evidence>
<evidence type="ECO:0000313" key="15">
    <source>
        <dbReference type="EMBL" id="VYU49793.1"/>
    </source>
</evidence>
<dbReference type="InterPro" id="IPR037066">
    <property type="entry name" value="Plug_dom_sf"/>
</dbReference>